<dbReference type="EMBL" id="CP060490">
    <property type="protein sequence ID" value="QNL45457.1"/>
    <property type="molecule type" value="Genomic_DNA"/>
</dbReference>
<keyword evidence="3 5" id="KW-0694">RNA-binding</keyword>
<sequence length="582" mass="66490">MPLDALCLHAVVEELRPRIVGTRIDKVQQPARDQVILLLRKDRLLLNAGANSPRIHLTAQLRDNPAQPPMFCMLLRKHLTGGKLIALDQPGLERVVELTFEVTTELGEPGVRKLVLEAMGRRSNLILLDGEGRIVDCMRRVDAEMSPLRQVLPGLYYRLPPAPEGKESLIEATEESFREAFGRANPEKTVDGWLLERFFGLSPLTAREISCRCGAERLFELGGDGAGRLWNEIVQLQDTIRENHFTPTAIKRDGKFVDFSYREILQYGADVEQAVYGSFSELMDDFYEERERQDRVRQRGQDIIRTVTTARDRVARKIALQEKDYAATKDRDQLRICGDLITANLYRMEKGMPSFTTENFYDEACGPITIPLDPLLTPQQNAAKFYKRYNKTKTAERYLAEQLTKGRGELSYLESVLEEIGRAESEQDFMEIRSELRQAGYLRRQSGERKEMKRPASRPREFRSSAGMRILVGRNNRQNDALTTKEADRRDLWFHTQKIHGSHVILCTQGREPDRQSMMEAAMLAAWFSQASGGQNVPVDYTPVKFVKKPAGAQPGMVVYETYQTVYVTPEETLAKKLEVRR</sequence>
<evidence type="ECO:0000256" key="4">
    <source>
        <dbReference type="ARBA" id="ARBA00022917"/>
    </source>
</evidence>
<keyword evidence="2 5" id="KW-0699">rRNA-binding</keyword>
<dbReference type="Pfam" id="PF05670">
    <property type="entry name" value="NFACT-R_1"/>
    <property type="match status" value="1"/>
</dbReference>
<dbReference type="GO" id="GO:0019843">
    <property type="term" value="F:rRNA binding"/>
    <property type="evidence" value="ECO:0007669"/>
    <property type="project" value="UniProtKB-UniRule"/>
</dbReference>
<protein>
    <recommendedName>
        <fullName evidence="5">Rqc2 homolog RqcH</fullName>
        <shortName evidence="5">RqcH</shortName>
    </recommendedName>
</protein>
<comment type="subunit">
    <text evidence="5">Associates with stalled 50S ribosomal subunits. Binds to RqcP.</text>
</comment>
<evidence type="ECO:0000256" key="5">
    <source>
        <dbReference type="HAMAP-Rule" id="MF_00844"/>
    </source>
</evidence>
<dbReference type="GO" id="GO:0043023">
    <property type="term" value="F:ribosomal large subunit binding"/>
    <property type="evidence" value="ECO:0007669"/>
    <property type="project" value="UniProtKB-UniRule"/>
</dbReference>
<dbReference type="GO" id="GO:1990112">
    <property type="term" value="C:RQC complex"/>
    <property type="evidence" value="ECO:0007669"/>
    <property type="project" value="TreeGrafter"/>
</dbReference>
<evidence type="ECO:0000256" key="1">
    <source>
        <dbReference type="ARBA" id="ARBA00022555"/>
    </source>
</evidence>
<accession>A0A7G9B7C6</accession>
<feature type="region of interest" description="Disordered" evidence="6">
    <location>
        <begin position="444"/>
        <end position="465"/>
    </location>
</feature>
<keyword evidence="9" id="KW-1185">Reference proteome</keyword>
<evidence type="ECO:0000313" key="8">
    <source>
        <dbReference type="EMBL" id="QNL45457.1"/>
    </source>
</evidence>
<keyword evidence="4 5" id="KW-0648">Protein biosynthesis</keyword>
<comment type="function">
    <text evidence="5">Key component of the ribosome quality control system (RQC), a ribosome-associated complex that mediates the extraction of incompletely synthesized nascent chains from stalled ribosomes and their subsequent degradation. RqcH recruits Ala-charged tRNA, and with RqcP directs the elongation of stalled nascent chains on 50S ribosomal subunits, leading to non-templated C-terminal alanine extensions (Ala tail). The Ala tail promotes nascent chain degradation. May add between 1 and at least 8 Ala residues. Binds to stalled 50S ribosomal subunits.</text>
</comment>
<evidence type="ECO:0000259" key="7">
    <source>
        <dbReference type="Pfam" id="PF05670"/>
    </source>
</evidence>
<dbReference type="AlphaFoldDB" id="A0A7G9B7C6"/>
<name>A0A7G9B7C6_9FIRM</name>
<dbReference type="RefSeq" id="WP_187333889.1">
    <property type="nucleotide sequence ID" value="NZ_CP060490.1"/>
</dbReference>
<dbReference type="InterPro" id="IPR008532">
    <property type="entry name" value="NFACT_RNA-bd"/>
</dbReference>
<dbReference type="PANTHER" id="PTHR15239">
    <property type="entry name" value="NUCLEAR EXPORT MEDIATOR FACTOR NEMF"/>
    <property type="match status" value="1"/>
</dbReference>
<organism evidence="8 9">
    <name type="scientific">Oscillibacter hominis</name>
    <dbReference type="NCBI Taxonomy" id="2763056"/>
    <lineage>
        <taxon>Bacteria</taxon>
        <taxon>Bacillati</taxon>
        <taxon>Bacillota</taxon>
        <taxon>Clostridia</taxon>
        <taxon>Eubacteriales</taxon>
        <taxon>Oscillospiraceae</taxon>
        <taxon>Oscillibacter</taxon>
    </lineage>
</organism>
<dbReference type="InterPro" id="IPR051608">
    <property type="entry name" value="RQC_Subunit_NEMF"/>
</dbReference>
<dbReference type="KEGG" id="ohi:H8790_05495"/>
<comment type="similarity">
    <text evidence="5">Belongs to the NEMF family.</text>
</comment>
<dbReference type="HAMAP" id="MF_00844_B">
    <property type="entry name" value="RqcH_B"/>
    <property type="match status" value="1"/>
</dbReference>
<evidence type="ECO:0000313" key="9">
    <source>
        <dbReference type="Proteomes" id="UP000515960"/>
    </source>
</evidence>
<dbReference type="Gene3D" id="2.30.310.10">
    <property type="entry name" value="ibrinogen binding protein from staphylococcus aureus domain"/>
    <property type="match status" value="1"/>
</dbReference>
<feature type="compositionally biased region" description="Basic and acidic residues" evidence="6">
    <location>
        <begin position="445"/>
        <end position="463"/>
    </location>
</feature>
<feature type="domain" description="NFACT RNA-binding" evidence="7">
    <location>
        <begin position="461"/>
        <end position="552"/>
    </location>
</feature>
<proteinExistence type="inferred from homology"/>
<evidence type="ECO:0000256" key="3">
    <source>
        <dbReference type="ARBA" id="ARBA00022884"/>
    </source>
</evidence>
<gene>
    <name evidence="5" type="primary">rqcH</name>
    <name evidence="8" type="ORF">H8790_05495</name>
</gene>
<dbReference type="GO" id="GO:0072344">
    <property type="term" value="P:rescue of stalled ribosome"/>
    <property type="evidence" value="ECO:0007669"/>
    <property type="project" value="UniProtKB-UniRule"/>
</dbReference>
<dbReference type="Proteomes" id="UP000515960">
    <property type="component" value="Chromosome"/>
</dbReference>
<dbReference type="Pfam" id="PF05833">
    <property type="entry name" value="NFACT_N"/>
    <property type="match status" value="1"/>
</dbReference>
<keyword evidence="1 5" id="KW-0820">tRNA-binding</keyword>
<reference evidence="8 9" key="1">
    <citation type="submission" date="2020-08" db="EMBL/GenBank/DDBJ databases">
        <authorList>
            <person name="Liu C."/>
            <person name="Sun Q."/>
        </authorList>
    </citation>
    <scope>NUCLEOTIDE SEQUENCE [LARGE SCALE GENOMIC DNA]</scope>
    <source>
        <strain evidence="8 9">NSJ-62</strain>
    </source>
</reference>
<dbReference type="PANTHER" id="PTHR15239:SF6">
    <property type="entry name" value="RIBOSOME QUALITY CONTROL COMPLEX SUBUNIT NEMF"/>
    <property type="match status" value="1"/>
</dbReference>
<evidence type="ECO:0000256" key="2">
    <source>
        <dbReference type="ARBA" id="ARBA00022730"/>
    </source>
</evidence>
<evidence type="ECO:0000256" key="6">
    <source>
        <dbReference type="SAM" id="MobiDB-lite"/>
    </source>
</evidence>
<dbReference type="GO" id="GO:0000049">
    <property type="term" value="F:tRNA binding"/>
    <property type="evidence" value="ECO:0007669"/>
    <property type="project" value="UniProtKB-UniRule"/>
</dbReference>
<dbReference type="InterPro" id="IPR043682">
    <property type="entry name" value="RqcH_bacterial"/>
</dbReference>